<reference evidence="2 3" key="1">
    <citation type="submission" date="2017-07" db="EMBL/GenBank/DDBJ databases">
        <title>Draft sequence of Rhodococcus enclensis 23b-28.</title>
        <authorList>
            <person name="Besaury L."/>
            <person name="Sancelme M."/>
            <person name="Amato P."/>
            <person name="Lallement A."/>
            <person name="Delort A.-M."/>
        </authorList>
    </citation>
    <scope>NUCLEOTIDE SEQUENCE [LARGE SCALE GENOMIC DNA]</scope>
    <source>
        <strain evidence="2 3">23b-28</strain>
    </source>
</reference>
<keyword evidence="1" id="KW-0812">Transmembrane</keyword>
<dbReference type="EMBL" id="NOVD01000048">
    <property type="protein sequence ID" value="PCK23625.1"/>
    <property type="molecule type" value="Genomic_DNA"/>
</dbReference>
<proteinExistence type="predicted"/>
<accession>A0A2A5J213</accession>
<dbReference type="AlphaFoldDB" id="A0A2A5J213"/>
<keyword evidence="1" id="KW-0472">Membrane</keyword>
<evidence type="ECO:0000313" key="2">
    <source>
        <dbReference type="EMBL" id="PCK23625.1"/>
    </source>
</evidence>
<comment type="caution">
    <text evidence="2">The sequence shown here is derived from an EMBL/GenBank/DDBJ whole genome shotgun (WGS) entry which is preliminary data.</text>
</comment>
<sequence>MPAEEKGRSMRTHSTVLVVAEGASGITDSIGNLSTMLKVIGGALLVLMMIVIAIMIAVASAKEGGWRSSIQKLLGVLAAGLVLGGGPLFIGYMVEAGESVPGNGGGGAGNSQVE</sequence>
<evidence type="ECO:0000313" key="3">
    <source>
        <dbReference type="Proteomes" id="UP000230886"/>
    </source>
</evidence>
<organism evidence="2 3">
    <name type="scientific">Rhodococcus qingshengii</name>
    <dbReference type="NCBI Taxonomy" id="334542"/>
    <lineage>
        <taxon>Bacteria</taxon>
        <taxon>Bacillati</taxon>
        <taxon>Actinomycetota</taxon>
        <taxon>Actinomycetes</taxon>
        <taxon>Mycobacteriales</taxon>
        <taxon>Nocardiaceae</taxon>
        <taxon>Rhodococcus</taxon>
        <taxon>Rhodococcus erythropolis group</taxon>
    </lineage>
</organism>
<keyword evidence="1" id="KW-1133">Transmembrane helix</keyword>
<dbReference type="Proteomes" id="UP000230886">
    <property type="component" value="Unassembled WGS sequence"/>
</dbReference>
<gene>
    <name evidence="2" type="ORF">CHR55_29710</name>
</gene>
<evidence type="ECO:0000256" key="1">
    <source>
        <dbReference type="SAM" id="Phobius"/>
    </source>
</evidence>
<feature type="transmembrane region" description="Helical" evidence="1">
    <location>
        <begin position="73"/>
        <end position="94"/>
    </location>
</feature>
<feature type="transmembrane region" description="Helical" evidence="1">
    <location>
        <begin position="39"/>
        <end position="61"/>
    </location>
</feature>
<protein>
    <submittedName>
        <fullName evidence="2">Uncharacterized protein</fullName>
    </submittedName>
</protein>
<name>A0A2A5J213_RHOSG</name>